<dbReference type="EMBL" id="JAABOA010002105">
    <property type="protein sequence ID" value="KAF9580368.1"/>
    <property type="molecule type" value="Genomic_DNA"/>
</dbReference>
<reference evidence="3" key="1">
    <citation type="journal article" date="2020" name="Fungal Divers.">
        <title>Resolving the Mortierellaceae phylogeny through synthesis of multi-gene phylogenetics and phylogenomics.</title>
        <authorList>
            <person name="Vandepol N."/>
            <person name="Liber J."/>
            <person name="Desiro A."/>
            <person name="Na H."/>
            <person name="Kennedy M."/>
            <person name="Barry K."/>
            <person name="Grigoriev I.V."/>
            <person name="Miller A.N."/>
            <person name="O'Donnell K."/>
            <person name="Stajich J.E."/>
            <person name="Bonito G."/>
        </authorList>
    </citation>
    <scope>NUCLEOTIDE SEQUENCE</scope>
    <source>
        <strain evidence="3">KOD1015</strain>
    </source>
</reference>
<protein>
    <submittedName>
        <fullName evidence="3">Uncharacterized protein</fullName>
    </submittedName>
</protein>
<organism evidence="3 4">
    <name type="scientific">Lunasporangiospora selenospora</name>
    <dbReference type="NCBI Taxonomy" id="979761"/>
    <lineage>
        <taxon>Eukaryota</taxon>
        <taxon>Fungi</taxon>
        <taxon>Fungi incertae sedis</taxon>
        <taxon>Mucoromycota</taxon>
        <taxon>Mortierellomycotina</taxon>
        <taxon>Mortierellomycetes</taxon>
        <taxon>Mortierellales</taxon>
        <taxon>Mortierellaceae</taxon>
        <taxon>Lunasporangiospora</taxon>
    </lineage>
</organism>
<comment type="caution">
    <text evidence="3">The sequence shown here is derived from an EMBL/GenBank/DDBJ whole genome shotgun (WGS) entry which is preliminary data.</text>
</comment>
<keyword evidence="2" id="KW-0812">Transmembrane</keyword>
<dbReference type="AlphaFoldDB" id="A0A9P6FR84"/>
<accession>A0A9P6FR84</accession>
<name>A0A9P6FR84_9FUNG</name>
<evidence type="ECO:0000313" key="3">
    <source>
        <dbReference type="EMBL" id="KAF9580368.1"/>
    </source>
</evidence>
<evidence type="ECO:0000256" key="1">
    <source>
        <dbReference type="SAM" id="MobiDB-lite"/>
    </source>
</evidence>
<gene>
    <name evidence="3" type="ORF">BGW38_003019</name>
</gene>
<feature type="compositionally biased region" description="Polar residues" evidence="1">
    <location>
        <begin position="96"/>
        <end position="117"/>
    </location>
</feature>
<keyword evidence="2" id="KW-0472">Membrane</keyword>
<dbReference type="Proteomes" id="UP000780801">
    <property type="component" value="Unassembled WGS sequence"/>
</dbReference>
<feature type="compositionally biased region" description="Basic residues" evidence="1">
    <location>
        <begin position="64"/>
        <end position="74"/>
    </location>
</feature>
<dbReference type="OrthoDB" id="2450051at2759"/>
<feature type="region of interest" description="Disordered" evidence="1">
    <location>
        <begin position="64"/>
        <end position="121"/>
    </location>
</feature>
<evidence type="ECO:0000313" key="4">
    <source>
        <dbReference type="Proteomes" id="UP000780801"/>
    </source>
</evidence>
<keyword evidence="4" id="KW-1185">Reference proteome</keyword>
<keyword evidence="2" id="KW-1133">Transmembrane helix</keyword>
<proteinExistence type="predicted"/>
<feature type="compositionally biased region" description="Polar residues" evidence="1">
    <location>
        <begin position="366"/>
        <end position="388"/>
    </location>
</feature>
<feature type="transmembrane region" description="Helical" evidence="2">
    <location>
        <begin position="301"/>
        <end position="320"/>
    </location>
</feature>
<evidence type="ECO:0000256" key="2">
    <source>
        <dbReference type="SAM" id="Phobius"/>
    </source>
</evidence>
<sequence length="415" mass="47782">MLRRRPEKARLQLYRFQQQWNDQDGRIVFYRKPASSSLPLFSTSRSGQISEVIGQRQTKLCHRRLKPIRRRPRTSTRNGSKPEKKEALPLAKRSWSRLQKSTNSYPHQGSSRHSLGTHQECDRSSSRIVAKSFHNENDALSGSCHLDDNLDVKKYEQTMQSNRTRHDFCSMGPLKTVCKHWNQYQQQHRRGYQLLKRQFYRRLHQALRRYHRYRRNISILLAPLCNSEQGKSQHPIQSNHESPESLQSSECWQNKLGMAFTNGQLYSNHHDNVDENGRGIHIHSPLRTRQHPALAAIASNLWIRLALLLVLSMGGFFYCITMMEHQQWQIAGTGSNANWWADLGPSTRTNAATMSMAATAMRSITRSSASTETSGGQSQGTDSATTTNDSERTALESQTSATKRLLQRQSAFYWR</sequence>
<feature type="region of interest" description="Disordered" evidence="1">
    <location>
        <begin position="362"/>
        <end position="400"/>
    </location>
</feature>